<proteinExistence type="predicted"/>
<dbReference type="STRING" id="1122125.GCA_000423185_00575"/>
<comment type="caution">
    <text evidence="1">The sequence shown here is derived from an EMBL/GenBank/DDBJ whole genome shotgun (WGS) entry which is preliminary data.</text>
</comment>
<dbReference type="EMBL" id="NHON01000136">
    <property type="protein sequence ID" value="OWJ58298.1"/>
    <property type="molecule type" value="Genomic_DNA"/>
</dbReference>
<evidence type="ECO:0000313" key="2">
    <source>
        <dbReference type="Proteomes" id="UP000196655"/>
    </source>
</evidence>
<accession>A0A211YZ50</accession>
<dbReference type="Pfam" id="PF11739">
    <property type="entry name" value="YdbH-like"/>
    <property type="match status" value="1"/>
</dbReference>
<organism evidence="1 2">
    <name type="scientific">Inquilinus limosus</name>
    <dbReference type="NCBI Taxonomy" id="171674"/>
    <lineage>
        <taxon>Bacteria</taxon>
        <taxon>Pseudomonadati</taxon>
        <taxon>Pseudomonadota</taxon>
        <taxon>Alphaproteobacteria</taxon>
        <taxon>Rhodospirillales</taxon>
        <taxon>Rhodospirillaceae</taxon>
        <taxon>Inquilinus</taxon>
    </lineage>
</organism>
<name>A0A211YZ50_9PROT</name>
<reference evidence="2" key="1">
    <citation type="submission" date="2017-05" db="EMBL/GenBank/DDBJ databases">
        <authorList>
            <person name="Macchi M."/>
            <person name="Festa S."/>
            <person name="Coppotelli B.M."/>
            <person name="Morelli I.S."/>
        </authorList>
    </citation>
    <scope>NUCLEOTIDE SEQUENCE [LARGE SCALE GENOMIC DNA]</scope>
    <source>
        <strain evidence="2">I</strain>
    </source>
</reference>
<protein>
    <submittedName>
        <fullName evidence="1">Uncharacterized protein</fullName>
    </submittedName>
</protein>
<evidence type="ECO:0000313" key="1">
    <source>
        <dbReference type="EMBL" id="OWJ58298.1"/>
    </source>
</evidence>
<dbReference type="Proteomes" id="UP000196655">
    <property type="component" value="Unassembled WGS sequence"/>
</dbReference>
<dbReference type="AlphaFoldDB" id="A0A211YZ50"/>
<dbReference type="InterPro" id="IPR021730">
    <property type="entry name" value="YdbH"/>
</dbReference>
<dbReference type="OrthoDB" id="8446194at2"/>
<dbReference type="RefSeq" id="WP_088157265.1">
    <property type="nucleotide sequence ID" value="NZ_NHON01000136.1"/>
</dbReference>
<keyword evidence="2" id="KW-1185">Reference proteome</keyword>
<gene>
    <name evidence="1" type="ORF">BWR60_33530</name>
</gene>
<sequence length="1038" mass="108094">MARFLPRRRWTIGLSALLAILVGLAIAARQLLPGWVEQEAVARLRAEGVPVERLTVSSVDLGSAEIGGIALADGRITIDRIALGFNPWTLIRQGHLSSIALSGVSIRLGIDRSGTLDLPRMEVLTRDSGGAGLGAIPFQTISVTDSTIVIDTPWGRIRTPVEAEGSVNELGRLVWKGQLQPAGAGGAAQAKFDLTNTPQGQVWGGAQLERAVFRSEQLSLDGVTGWIAYGGERDTSGKIEGALTVAEVERGTARFRDFGVQGNGSLQRLQQLIVGARIGDGDGSLGLQLQGAKEGEGTDLAVQVDADNLGAVAPALGFDGGVTGKASVNAWLTLRTPGLPSLDELPELLADGFIRLSTDGVQAGTGVSLQTGQLTAAIDLSGGTLTLAGSRPWKVAGRFASGKLSVDLDWLPGNGGPQRLEFSRQGDTWWTRLAGATKGNVAGFLVSGSIDAELGLNDAGQAKVRVPEAVLDLDPFEAVGLTVDPGPMTVTGETTDQGWTATLSGSSTIGLPGKEGGNATAQGTVRVDTIGQHLTVRPVHGECLSLAVPAQDFTPRLRLAQPAAAQLCPDAGGLPLLETDLDSDRPPLVRAAVPALALDLSIGAGAGATRLTATTPVLAIAPAQPDGRYSVTATDGRLALPDAGLTVEDVAADIALAPGTATPLDARLTAARLAIEGDPVVPMAATMRGRLDAATDVLSLEAELTDPQGRARAAGTGRHDLTTGEGGLDLVLDPVRFRRRGLQPKDVVPALAVLPLACVDGRLEGGGRIAWGSAGQTALDLRLRNAAFRTPWGRAEAATGELRLDRFSPLRLPAGQRVRIGRFILDGDMPPLTGVDARFGWSVAGGVDLRRLALDWTGAKVSVEGGAGRRRPSVLKVEGLDLARAVAAAGLDDVRATGIVDGTIPFRLDRDTIVVENGVLATRGPGEIRYGAAAAPEEIKAAAAAEPGMDTLMTALRNFQYQSLRATLDGRSDGEANVRLAVRGSNPDLYGGFPIALNVNLSGALYVIARRSLALARIGDRIRDYYAERLGRRSQPPC</sequence>